<comment type="caution">
    <text evidence="8">Lacks conserved residue(s) required for the propagation of feature annotation.</text>
</comment>
<dbReference type="InterPro" id="IPR000203">
    <property type="entry name" value="GPS"/>
</dbReference>
<dbReference type="Pfam" id="PF01825">
    <property type="entry name" value="GPS"/>
    <property type="match status" value="1"/>
</dbReference>
<evidence type="ECO:0000313" key="13">
    <source>
        <dbReference type="EMBL" id="KAK7795875.1"/>
    </source>
</evidence>
<keyword evidence="7 8" id="KW-1015">Disulfide bond</keyword>
<dbReference type="InterPro" id="IPR002049">
    <property type="entry name" value="LE_dom"/>
</dbReference>
<dbReference type="AlphaFoldDB" id="A0AAW0H3L5"/>
<feature type="domain" description="GAIN-B" evidence="12">
    <location>
        <begin position="114"/>
        <end position="264"/>
    </location>
</feature>
<proteinExistence type="predicted"/>
<evidence type="ECO:0000256" key="6">
    <source>
        <dbReference type="ARBA" id="ARBA00023136"/>
    </source>
</evidence>
<dbReference type="GO" id="GO:0007189">
    <property type="term" value="P:adenylate cyclase-activating G protein-coupled receptor signaling pathway"/>
    <property type="evidence" value="ECO:0007669"/>
    <property type="project" value="TreeGrafter"/>
</dbReference>
<keyword evidence="5 10" id="KW-1133">Transmembrane helix</keyword>
<dbReference type="PROSITE" id="PS01248">
    <property type="entry name" value="EGF_LAM_1"/>
    <property type="match status" value="1"/>
</dbReference>
<keyword evidence="6 10" id="KW-0472">Membrane</keyword>
<dbReference type="Proteomes" id="UP001488838">
    <property type="component" value="Unassembled WGS sequence"/>
</dbReference>
<accession>A0AAW0H3L5</accession>
<evidence type="ECO:0000256" key="4">
    <source>
        <dbReference type="ARBA" id="ARBA00022692"/>
    </source>
</evidence>
<dbReference type="InterPro" id="IPR046338">
    <property type="entry name" value="GAIN_dom_sf"/>
</dbReference>
<dbReference type="GO" id="GO:0004930">
    <property type="term" value="F:G protein-coupled receptor activity"/>
    <property type="evidence" value="ECO:0007669"/>
    <property type="project" value="TreeGrafter"/>
</dbReference>
<keyword evidence="14" id="KW-1185">Reference proteome</keyword>
<dbReference type="Pfam" id="PF16489">
    <property type="entry name" value="GAIN"/>
    <property type="match status" value="1"/>
</dbReference>
<evidence type="ECO:0000256" key="1">
    <source>
        <dbReference type="ARBA" id="ARBA00004651"/>
    </source>
</evidence>
<gene>
    <name evidence="13" type="ORF">U0070_000483</name>
</gene>
<dbReference type="PANTHER" id="PTHR12011">
    <property type="entry name" value="ADHESION G-PROTEIN COUPLED RECEPTOR"/>
    <property type="match status" value="1"/>
</dbReference>
<keyword evidence="2" id="KW-0217">Developmental protein</keyword>
<dbReference type="PROSITE" id="PS50027">
    <property type="entry name" value="EGF_LAM_2"/>
    <property type="match status" value="1"/>
</dbReference>
<dbReference type="InterPro" id="IPR000742">
    <property type="entry name" value="EGF"/>
</dbReference>
<evidence type="ECO:0000256" key="7">
    <source>
        <dbReference type="ARBA" id="ARBA00023157"/>
    </source>
</evidence>
<evidence type="ECO:0000313" key="14">
    <source>
        <dbReference type="Proteomes" id="UP001488838"/>
    </source>
</evidence>
<feature type="disulfide bond" evidence="8">
    <location>
        <begin position="8"/>
        <end position="17"/>
    </location>
</feature>
<evidence type="ECO:0000256" key="2">
    <source>
        <dbReference type="ARBA" id="ARBA00022473"/>
    </source>
</evidence>
<evidence type="ECO:0000256" key="3">
    <source>
        <dbReference type="ARBA" id="ARBA00022475"/>
    </source>
</evidence>
<dbReference type="PROSITE" id="PS50221">
    <property type="entry name" value="GAIN_B"/>
    <property type="match status" value="1"/>
</dbReference>
<evidence type="ECO:0000259" key="11">
    <source>
        <dbReference type="PROSITE" id="PS50027"/>
    </source>
</evidence>
<feature type="domain" description="Laminin EGF-like" evidence="11">
    <location>
        <begin position="1"/>
        <end position="34"/>
    </location>
</feature>
<organism evidence="13 14">
    <name type="scientific">Myodes glareolus</name>
    <name type="common">Bank vole</name>
    <name type="synonym">Clethrionomys glareolus</name>
    <dbReference type="NCBI Taxonomy" id="447135"/>
    <lineage>
        <taxon>Eukaryota</taxon>
        <taxon>Metazoa</taxon>
        <taxon>Chordata</taxon>
        <taxon>Craniata</taxon>
        <taxon>Vertebrata</taxon>
        <taxon>Euteleostomi</taxon>
        <taxon>Mammalia</taxon>
        <taxon>Eutheria</taxon>
        <taxon>Euarchontoglires</taxon>
        <taxon>Glires</taxon>
        <taxon>Rodentia</taxon>
        <taxon>Myomorpha</taxon>
        <taxon>Muroidea</taxon>
        <taxon>Cricetidae</taxon>
        <taxon>Arvicolinae</taxon>
        <taxon>Myodes</taxon>
    </lineage>
</organism>
<feature type="transmembrane region" description="Helical" evidence="10">
    <location>
        <begin position="288"/>
        <end position="311"/>
    </location>
</feature>
<name>A0AAW0H3L5_MYOGA</name>
<reference evidence="13 14" key="1">
    <citation type="journal article" date="2023" name="bioRxiv">
        <title>Conserved and derived expression patterns and positive selection on dental genes reveal complex evolutionary context of ever-growing rodent molars.</title>
        <authorList>
            <person name="Calamari Z.T."/>
            <person name="Song A."/>
            <person name="Cohen E."/>
            <person name="Akter M."/>
            <person name="Roy R.D."/>
            <person name="Hallikas O."/>
            <person name="Christensen M.M."/>
            <person name="Li P."/>
            <person name="Marangoni P."/>
            <person name="Jernvall J."/>
            <person name="Klein O.D."/>
        </authorList>
    </citation>
    <scope>NUCLEOTIDE SEQUENCE [LARGE SCALE GENOMIC DNA]</scope>
    <source>
        <strain evidence="13">V071</strain>
    </source>
</reference>
<keyword evidence="3" id="KW-1003">Cell membrane</keyword>
<dbReference type="EMBL" id="JBBHLL010001629">
    <property type="protein sequence ID" value="KAK7795875.1"/>
    <property type="molecule type" value="Genomic_DNA"/>
</dbReference>
<evidence type="ECO:0000256" key="8">
    <source>
        <dbReference type="PROSITE-ProRule" id="PRU00460"/>
    </source>
</evidence>
<dbReference type="InterPro" id="IPR032471">
    <property type="entry name" value="AGRL2-4_GAIN_subdom_A"/>
</dbReference>
<dbReference type="Gene3D" id="2.60.220.50">
    <property type="match status" value="1"/>
</dbReference>
<dbReference type="CDD" id="cd00055">
    <property type="entry name" value="EGF_Lam"/>
    <property type="match status" value="1"/>
</dbReference>
<dbReference type="Pfam" id="PF00053">
    <property type="entry name" value="EGF_laminin"/>
    <property type="match status" value="1"/>
</dbReference>
<keyword evidence="8" id="KW-0424">Laminin EGF-like domain</keyword>
<feature type="region of interest" description="Disordered" evidence="9">
    <location>
        <begin position="118"/>
        <end position="145"/>
    </location>
</feature>
<dbReference type="InterPro" id="IPR057244">
    <property type="entry name" value="GAIN_B"/>
</dbReference>
<dbReference type="GO" id="GO:0005886">
    <property type="term" value="C:plasma membrane"/>
    <property type="evidence" value="ECO:0007669"/>
    <property type="project" value="UniProtKB-SubCell"/>
</dbReference>
<dbReference type="PANTHER" id="PTHR12011:SF58">
    <property type="entry name" value="ADHESION G-PROTEIN COUPLED RECEPTOR D2"/>
    <property type="match status" value="1"/>
</dbReference>
<dbReference type="SMART" id="SM00303">
    <property type="entry name" value="GPS"/>
    <property type="match status" value="1"/>
</dbReference>
<comment type="subcellular location">
    <subcellularLocation>
        <location evidence="1">Cell membrane</location>
        <topology evidence="1">Multi-pass membrane protein</topology>
    </subcellularLocation>
</comment>
<keyword evidence="4 10" id="KW-0812">Transmembrane</keyword>
<evidence type="ECO:0000256" key="10">
    <source>
        <dbReference type="SAM" id="Phobius"/>
    </source>
</evidence>
<protein>
    <submittedName>
        <fullName evidence="13">Uncharacterized protein</fullName>
    </submittedName>
</protein>
<dbReference type="PROSITE" id="PS00022">
    <property type="entry name" value="EGF_1"/>
    <property type="match status" value="1"/>
</dbReference>
<dbReference type="Gene3D" id="2.10.25.10">
    <property type="entry name" value="Laminin"/>
    <property type="match status" value="1"/>
</dbReference>
<comment type="caution">
    <text evidence="13">The sequence shown here is derived from an EMBL/GenBank/DDBJ whole genome shotgun (WGS) entry which is preliminary data.</text>
</comment>
<evidence type="ECO:0000259" key="12">
    <source>
        <dbReference type="PROSITE" id="PS50221"/>
    </source>
</evidence>
<evidence type="ECO:0000256" key="9">
    <source>
        <dbReference type="SAM" id="MobiDB-lite"/>
    </source>
</evidence>
<sequence>MDTGQCACKPGVIGRQCNHCDNPFAEVTSLGCEGNAIRHCSGEKGWLPPKLFNCTSGSFVDLKVMNEKLSCNETRMDGDRTLRLAKALRNATQHNGTIFGNDVRTAYHLSVYSPTVRLGKRRASPQKPQPGPRAERETSFSRQRRHLDEPKQFAVALVIIYWTLGQLLPEHSDPDHHSLRLPNWPIINTPVVSVVVYSEGTPLPSSLQRPVLVEFSLLEMEDIGGTGGWSAKGCELLSRNRTHITCQCSHSTSCVVLMDEQGMRWAFYGYSPSLHGDVLPLKIITYDILSLSLVALLVAFVLLSLVWTLCFNLHSIHKNLIWALFFS</sequence>
<evidence type="ECO:0000256" key="5">
    <source>
        <dbReference type="ARBA" id="ARBA00022989"/>
    </source>
</evidence>